<comment type="caution">
    <text evidence="1">The sequence shown here is derived from an EMBL/GenBank/DDBJ whole genome shotgun (WGS) entry which is preliminary data.</text>
</comment>
<evidence type="ECO:0000313" key="2">
    <source>
        <dbReference type="Proteomes" id="UP000191554"/>
    </source>
</evidence>
<keyword evidence="2" id="KW-1185">Reference proteome</keyword>
<dbReference type="Proteomes" id="UP000191554">
    <property type="component" value="Unassembled WGS sequence"/>
</dbReference>
<reference evidence="1 2" key="1">
    <citation type="submission" date="2017-03" db="EMBL/GenBank/DDBJ databases">
        <title>Genome sequence of Clostridium hungatei DSM 14427.</title>
        <authorList>
            <person name="Poehlein A."/>
            <person name="Daniel R."/>
        </authorList>
    </citation>
    <scope>NUCLEOTIDE SEQUENCE [LARGE SCALE GENOMIC DNA]</scope>
    <source>
        <strain evidence="1 2">DSM 14427</strain>
    </source>
</reference>
<name>A0A1V4SQS3_RUMHU</name>
<sequence length="90" mass="10594">MNKISIKIDNALKELGFEIVEIDGKELYHHKGSYYKFTYINDFKAYVIEYANSYEEAKNNVFEDGDTYSIDLGENELIEKLKADLIKYYC</sequence>
<dbReference type="OrthoDB" id="2618167at2"/>
<dbReference type="AlphaFoldDB" id="A0A1V4SQS3"/>
<dbReference type="EMBL" id="MZGX01000003">
    <property type="protein sequence ID" value="OPX45597.1"/>
    <property type="molecule type" value="Genomic_DNA"/>
</dbReference>
<accession>A0A1V4SQS3</accession>
<proteinExistence type="predicted"/>
<gene>
    <name evidence="1" type="ORF">CLHUN_05340</name>
</gene>
<evidence type="ECO:0000313" key="1">
    <source>
        <dbReference type="EMBL" id="OPX45597.1"/>
    </source>
</evidence>
<dbReference type="RefSeq" id="WP_080063011.1">
    <property type="nucleotide sequence ID" value="NZ_MZGX01000003.1"/>
</dbReference>
<organism evidence="1 2">
    <name type="scientific">Ruminiclostridium hungatei</name>
    <name type="common">Clostridium hungatei</name>
    <dbReference type="NCBI Taxonomy" id="48256"/>
    <lineage>
        <taxon>Bacteria</taxon>
        <taxon>Bacillati</taxon>
        <taxon>Bacillota</taxon>
        <taxon>Clostridia</taxon>
        <taxon>Eubacteriales</taxon>
        <taxon>Oscillospiraceae</taxon>
        <taxon>Ruminiclostridium</taxon>
    </lineage>
</organism>
<protein>
    <submittedName>
        <fullName evidence="1">Uncharacterized protein</fullName>
    </submittedName>
</protein>